<dbReference type="InterPro" id="IPR007411">
    <property type="entry name" value="EpmC"/>
</dbReference>
<evidence type="ECO:0000313" key="1">
    <source>
        <dbReference type="EMBL" id="STS92336.1"/>
    </source>
</evidence>
<dbReference type="EMBL" id="UGKR01000003">
    <property type="protein sequence ID" value="STS92336.1"/>
    <property type="molecule type" value="Genomic_DNA"/>
</dbReference>
<gene>
    <name evidence="1" type="ORF">NCTC9177_06269</name>
</gene>
<sequence>MQQQHYYQQLIDLFDSCFAEEFNTRLVKGDDEPIYLPADDDTPYHRIVFAHGFFASALHEISHWCVAGKARRERRSILATGTARMAAMR</sequence>
<proteinExistence type="predicted"/>
<organism evidence="1 2">
    <name type="scientific">Klebsiella variicola</name>
    <dbReference type="NCBI Taxonomy" id="244366"/>
    <lineage>
        <taxon>Bacteria</taxon>
        <taxon>Pseudomonadati</taxon>
        <taxon>Pseudomonadota</taxon>
        <taxon>Gammaproteobacteria</taxon>
        <taxon>Enterobacterales</taxon>
        <taxon>Enterobacteriaceae</taxon>
        <taxon>Klebsiella/Raoultella group</taxon>
        <taxon>Klebsiella</taxon>
        <taxon>Klebsiella pneumoniae complex</taxon>
    </lineage>
</organism>
<protein>
    <submittedName>
        <fullName evidence="1">Transporting ATPase</fullName>
    </submittedName>
</protein>
<name>A0A7H4MPT6_KLEVA</name>
<dbReference type="AlphaFoldDB" id="A0A7H4MPT6"/>
<evidence type="ECO:0000313" key="2">
    <source>
        <dbReference type="Proteomes" id="UP000254545"/>
    </source>
</evidence>
<accession>A0A7H4MPT6</accession>
<dbReference type="Proteomes" id="UP000254545">
    <property type="component" value="Unassembled WGS sequence"/>
</dbReference>
<comment type="caution">
    <text evidence="1">The sequence shown here is derived from an EMBL/GenBank/DDBJ whole genome shotgun (WGS) entry which is preliminary data.</text>
</comment>
<reference evidence="1 2" key="1">
    <citation type="submission" date="2018-06" db="EMBL/GenBank/DDBJ databases">
        <authorList>
            <consortium name="Pathogen Informatics"/>
            <person name="Doyle S."/>
        </authorList>
    </citation>
    <scope>NUCLEOTIDE SEQUENCE [LARGE SCALE GENOMIC DNA]</scope>
    <source>
        <strain evidence="1 2">NCTC9177</strain>
    </source>
</reference>
<dbReference type="Pfam" id="PF04315">
    <property type="entry name" value="EpmC"/>
    <property type="match status" value="1"/>
</dbReference>